<dbReference type="InterPro" id="IPR035986">
    <property type="entry name" value="PKD_dom_sf"/>
</dbReference>
<dbReference type="Proteomes" id="UP000002318">
    <property type="component" value="Chromosome"/>
</dbReference>
<dbReference type="STRING" id="573413.Spirs_1955"/>
<feature type="signal peptide" evidence="2">
    <location>
        <begin position="1"/>
        <end position="30"/>
    </location>
</feature>
<dbReference type="GO" id="GO:0030313">
    <property type="term" value="C:cell envelope"/>
    <property type="evidence" value="ECO:0007669"/>
    <property type="project" value="UniProtKB-SubCell"/>
</dbReference>
<evidence type="ECO:0000313" key="4">
    <source>
        <dbReference type="Proteomes" id="UP000002318"/>
    </source>
</evidence>
<keyword evidence="2" id="KW-0732">Signal</keyword>
<gene>
    <name evidence="3" type="ordered locus">Spirs_1955</name>
</gene>
<accession>E1R1D7</accession>
<evidence type="ECO:0000313" key="3">
    <source>
        <dbReference type="EMBL" id="ADK81078.1"/>
    </source>
</evidence>
<dbReference type="OrthoDB" id="363253at2"/>
<reference evidence="3 4" key="1">
    <citation type="journal article" date="2010" name="Stand. Genomic Sci.">
        <title>Complete genome sequence of Spirochaeta smaragdinae type strain (SEBR 4228).</title>
        <authorList>
            <person name="Mavromatis K."/>
            <person name="Yasawong M."/>
            <person name="Chertkov O."/>
            <person name="Lapidus A."/>
            <person name="Lucas S."/>
            <person name="Nolan M."/>
            <person name="Del Rio T.G."/>
            <person name="Tice H."/>
            <person name="Cheng J.F."/>
            <person name="Pitluck S."/>
            <person name="Liolios K."/>
            <person name="Ivanova N."/>
            <person name="Tapia R."/>
            <person name="Han C."/>
            <person name="Bruce D."/>
            <person name="Goodwin L."/>
            <person name="Pati A."/>
            <person name="Chen A."/>
            <person name="Palaniappan K."/>
            <person name="Land M."/>
            <person name="Hauser L."/>
            <person name="Chang Y.J."/>
            <person name="Jeffries C.D."/>
            <person name="Detter J.C."/>
            <person name="Rohde M."/>
            <person name="Brambilla E."/>
            <person name="Spring S."/>
            <person name="Goker M."/>
            <person name="Sikorski J."/>
            <person name="Woyke T."/>
            <person name="Bristow J."/>
            <person name="Eisen J.A."/>
            <person name="Markowitz V."/>
            <person name="Hugenholtz P."/>
            <person name="Klenk H.P."/>
            <person name="Kyrpides N.C."/>
        </authorList>
    </citation>
    <scope>NUCLEOTIDE SEQUENCE [LARGE SCALE GENOMIC DNA]</scope>
    <source>
        <strain evidence="4">DSM 11293 / JCM 15392 / SEBR 4228</strain>
    </source>
</reference>
<sequence length="375" mass="39006">MKRTEMIRKSAIVAAAAVLALLVFIGCSNGTTDSVRPAETYTVTYNANGADSGTVPTDGGTYIAGDEVTVLGNTGGLALNGYAFSGWNTAADDSGTSTYLEGATFTMGTGDVTLYATWSQNVHTLSFDANGGSGTMAVQTVAEEATVTLPVNTFTYEGYTFVGWATGAGRRAAYTDEEEFTMGTADVTLYAVWTPTTYTIIYTLNGGTNSASNPATYTIESATITLADPSGTDYTFGGWYSDSVFEAQVTGIPAGSTGSRAFYAKWTPQGTVTTTLKEEEQITVTGTGTGDSGLAGTVGATLTIGVNGSDIYASYQWYRDGQMLDGATGQTLEITLTTPGNYTFTVVVTNDDGNGFSESVIVTVTNSTTDPDEDA</sequence>
<evidence type="ECO:0000256" key="1">
    <source>
        <dbReference type="ARBA" id="ARBA00004196"/>
    </source>
</evidence>
<dbReference type="RefSeq" id="WP_013254542.1">
    <property type="nucleotide sequence ID" value="NC_014364.1"/>
</dbReference>
<proteinExistence type="predicted"/>
<dbReference type="SUPFAM" id="SSF49299">
    <property type="entry name" value="PKD domain"/>
    <property type="match status" value="1"/>
</dbReference>
<dbReference type="Gene3D" id="2.60.40.10">
    <property type="entry name" value="Immunoglobulins"/>
    <property type="match status" value="1"/>
</dbReference>
<comment type="subcellular location">
    <subcellularLocation>
        <location evidence="1">Cell envelope</location>
    </subcellularLocation>
</comment>
<name>E1R1D7_SEDSS</name>
<dbReference type="Gene3D" id="2.60.40.4270">
    <property type="entry name" value="Listeria-Bacteroides repeat domain"/>
    <property type="match status" value="3"/>
</dbReference>
<keyword evidence="4" id="KW-1185">Reference proteome</keyword>
<evidence type="ECO:0000256" key="2">
    <source>
        <dbReference type="SAM" id="SignalP"/>
    </source>
</evidence>
<dbReference type="NCBIfam" id="TIGR02543">
    <property type="entry name" value="List_Bact_rpt"/>
    <property type="match status" value="3"/>
</dbReference>
<dbReference type="EMBL" id="CP002116">
    <property type="protein sequence ID" value="ADK81078.1"/>
    <property type="molecule type" value="Genomic_DNA"/>
</dbReference>
<dbReference type="InterPro" id="IPR013378">
    <property type="entry name" value="InlB-like_B-rpt"/>
</dbReference>
<dbReference type="KEGG" id="ssm:Spirs_1955"/>
<dbReference type="HOGENOM" id="CLU_737515_0_0_12"/>
<dbReference type="eggNOG" id="COG4886">
    <property type="taxonomic scope" value="Bacteria"/>
</dbReference>
<dbReference type="InterPro" id="IPR042229">
    <property type="entry name" value="Listeria/Bacterioides_rpt_sf"/>
</dbReference>
<protein>
    <submittedName>
        <fullName evidence="3">Cell wall/surface repeat protein</fullName>
    </submittedName>
</protein>
<dbReference type="PROSITE" id="PS51257">
    <property type="entry name" value="PROKAR_LIPOPROTEIN"/>
    <property type="match status" value="1"/>
</dbReference>
<dbReference type="AlphaFoldDB" id="E1R1D7"/>
<dbReference type="InterPro" id="IPR013783">
    <property type="entry name" value="Ig-like_fold"/>
</dbReference>
<dbReference type="Pfam" id="PF09479">
    <property type="entry name" value="Flg_new"/>
    <property type="match status" value="3"/>
</dbReference>
<organism evidence="3 4">
    <name type="scientific">Sediminispirochaeta smaragdinae (strain DSM 11293 / JCM 15392 / SEBR 4228)</name>
    <name type="common">Spirochaeta smaragdinae</name>
    <dbReference type="NCBI Taxonomy" id="573413"/>
    <lineage>
        <taxon>Bacteria</taxon>
        <taxon>Pseudomonadati</taxon>
        <taxon>Spirochaetota</taxon>
        <taxon>Spirochaetia</taxon>
        <taxon>Spirochaetales</taxon>
        <taxon>Spirochaetaceae</taxon>
        <taxon>Sediminispirochaeta</taxon>
    </lineage>
</organism>
<feature type="chain" id="PRO_5003150407" evidence="2">
    <location>
        <begin position="31"/>
        <end position="375"/>
    </location>
</feature>
<dbReference type="CDD" id="cd00146">
    <property type="entry name" value="PKD"/>
    <property type="match status" value="1"/>
</dbReference>